<dbReference type="KEGG" id="lhi:JP39_09615"/>
<proteinExistence type="predicted"/>
<evidence type="ECO:0000313" key="1">
    <source>
        <dbReference type="EMBL" id="ALB29588.1"/>
    </source>
</evidence>
<dbReference type="STRING" id="1074467.JP39_09615"/>
<sequence length="183" mass="21599">MRFFIYHGTTEKKFKEIIKTHTISFKKRPDHWLGGGVYFFINDYVSAFNWSHRVKKDPVGCVLKYDFEINPKYYLDLDSQTGLESFNEFVGYMESKKYAFEYSEEEQAYIKKNPDKKNIVLRSKYLELFYNVENIKACSYTFSGPFNSEIRSLGQLGLESKSRQLVVVDPELIDISQLKRVTE</sequence>
<organism evidence="1 2">
    <name type="scientific">Companilactobacillus heilongjiangensis</name>
    <dbReference type="NCBI Taxonomy" id="1074467"/>
    <lineage>
        <taxon>Bacteria</taxon>
        <taxon>Bacillati</taxon>
        <taxon>Bacillota</taxon>
        <taxon>Bacilli</taxon>
        <taxon>Lactobacillales</taxon>
        <taxon>Lactobacillaceae</taxon>
        <taxon>Companilactobacillus</taxon>
    </lineage>
</organism>
<dbReference type="RefSeq" id="WP_041501395.1">
    <property type="nucleotide sequence ID" value="NZ_BJDV01000006.1"/>
</dbReference>
<dbReference type="EMBL" id="CP012559">
    <property type="protein sequence ID" value="ALB29588.1"/>
    <property type="molecule type" value="Genomic_DNA"/>
</dbReference>
<dbReference type="OrthoDB" id="274805at2"/>
<evidence type="ECO:0008006" key="3">
    <source>
        <dbReference type="Google" id="ProtNLM"/>
    </source>
</evidence>
<gene>
    <name evidence="1" type="ORF">JP39_09615</name>
</gene>
<dbReference type="AlphaFoldDB" id="A0A0K2LEI4"/>
<dbReference type="SUPFAM" id="SSF56399">
    <property type="entry name" value="ADP-ribosylation"/>
    <property type="match status" value="1"/>
</dbReference>
<keyword evidence="2" id="KW-1185">Reference proteome</keyword>
<dbReference type="Proteomes" id="UP000061546">
    <property type="component" value="Chromosome"/>
</dbReference>
<accession>A0A0K2LEI4</accession>
<reference evidence="1 2" key="1">
    <citation type="submission" date="2015-08" db="EMBL/GenBank/DDBJ databases">
        <title>Genomic sequence of Lactobacillus heilongjiangensis DSM 28069, isolated from Chinese traditional pickle.</title>
        <authorList>
            <person name="Jiang X."/>
            <person name="Zheng B."/>
            <person name="Cheng H."/>
        </authorList>
    </citation>
    <scope>NUCLEOTIDE SEQUENCE [LARGE SCALE GENOMIC DNA]</scope>
    <source>
        <strain evidence="1 2">DSM 28069</strain>
    </source>
</reference>
<protein>
    <recommendedName>
        <fullName evidence="3">PARP catalytic domain-containing protein</fullName>
    </recommendedName>
</protein>
<evidence type="ECO:0000313" key="2">
    <source>
        <dbReference type="Proteomes" id="UP000061546"/>
    </source>
</evidence>
<name>A0A0K2LEI4_9LACO</name>